<dbReference type="EMBL" id="GGFJ01011725">
    <property type="protein sequence ID" value="MBW60866.1"/>
    <property type="molecule type" value="Transcribed_RNA"/>
</dbReference>
<proteinExistence type="predicted"/>
<dbReference type="AlphaFoldDB" id="A0A2M4C685"/>
<name>A0A2M4C685_9DIPT</name>
<organism evidence="1">
    <name type="scientific">Anopheles marajoara</name>
    <dbReference type="NCBI Taxonomy" id="58244"/>
    <lineage>
        <taxon>Eukaryota</taxon>
        <taxon>Metazoa</taxon>
        <taxon>Ecdysozoa</taxon>
        <taxon>Arthropoda</taxon>
        <taxon>Hexapoda</taxon>
        <taxon>Insecta</taxon>
        <taxon>Pterygota</taxon>
        <taxon>Neoptera</taxon>
        <taxon>Endopterygota</taxon>
        <taxon>Diptera</taxon>
        <taxon>Nematocera</taxon>
        <taxon>Culicoidea</taxon>
        <taxon>Culicidae</taxon>
        <taxon>Anophelinae</taxon>
        <taxon>Anopheles</taxon>
    </lineage>
</organism>
<protein>
    <submittedName>
        <fullName evidence="1">Putative secreted protein</fullName>
    </submittedName>
</protein>
<evidence type="ECO:0000313" key="1">
    <source>
        <dbReference type="EMBL" id="MBW60866.1"/>
    </source>
</evidence>
<reference evidence="1" key="1">
    <citation type="submission" date="2018-01" db="EMBL/GenBank/DDBJ databases">
        <title>An insight into the sialome of Amazonian anophelines.</title>
        <authorList>
            <person name="Ribeiro J.M."/>
            <person name="Scarpassa V."/>
            <person name="Calvo E."/>
        </authorList>
    </citation>
    <scope>NUCLEOTIDE SEQUENCE</scope>
    <source>
        <tissue evidence="1">Salivary glands</tissue>
    </source>
</reference>
<accession>A0A2M4C685</accession>
<sequence length="150" mass="16262">MPSLGILTAAIRSGTAAGYGSCTSVPTVRRRCTFDVLFRTLTFRAAVRFNLQLLVIALDRPVLLTFAVTSVRFGYPPVAVSERFAGFRVRRFKLRVAGFRQYLTAIGTGHVPHGSSAAAAHRTLPICHAHRSVIKGFGNRGLQTFAIVGC</sequence>